<accession>A0ABV0KMI9</accession>
<keyword evidence="6 11" id="KW-0067">ATP-binding</keyword>
<evidence type="ECO:0000259" key="10">
    <source>
        <dbReference type="PROSITE" id="PS50893"/>
    </source>
</evidence>
<dbReference type="SUPFAM" id="SSF52540">
    <property type="entry name" value="P-loop containing nucleoside triphosphate hydrolases"/>
    <property type="match status" value="1"/>
</dbReference>
<evidence type="ECO:0000256" key="6">
    <source>
        <dbReference type="ARBA" id="ARBA00022840"/>
    </source>
</evidence>
<dbReference type="EMBL" id="JAMPLM010000018">
    <property type="protein sequence ID" value="MEP1060454.1"/>
    <property type="molecule type" value="Genomic_DNA"/>
</dbReference>
<dbReference type="InterPro" id="IPR043428">
    <property type="entry name" value="LivM-like"/>
</dbReference>
<sequence>MSVKGHKYQIWQDVVQTLPGLVLLVILLCLPIVLNDFALLEVTQWLIDGLLALSLTLVWGVGGVFSFGQTVFFGLAGYSYGIVSLNLSGWLGTLLGLLCGIVVALLVASFLGYFMFYGRISNLAVGIITLATTLIFYDLFNSMAGDQYRIGAAAIGGFNGMQRVPTLLNLEIIPHYLLVVIVSALVLAGLIGFRHCRLGRVLNAIRLNEVRTELLGYDTRAVKLIGFGIGGAIAGLAGVLHTSWGNTINPTVFGSGQAILVIILVLVGGKNHLWGAFLGATLLQSLSGFLGTFAQQATPIILGTTLVTIVLLLPGGIAPTLQQFWLRLSRWQYYPELPTLKAKVGGIENKQDRKVGSGTAPNLLEVWQLKRRFGSLLAVNNVNLTFQPGQAYSIIGPNGAGKSTFFNLLIGHLTTTTGAILYKGTDITHLIPHERTKRGISAKLQHPNVFLELSVYENLWLAVAVHYQDAATQSILIVEMLHEIALYDRLTQQADTLSHGEKQWLEIGMAAIAQPTLLLLDEPTAGMSRGEMLQTVALVKRLAQRSTVIVVEHDMEFVRQLGATVIVFSQGEVLTTGSVETVQQDARVLEIYLGQYAKPD</sequence>
<dbReference type="InterPro" id="IPR027417">
    <property type="entry name" value="P-loop_NTPase"/>
</dbReference>
<evidence type="ECO:0000313" key="11">
    <source>
        <dbReference type="EMBL" id="MEP1060454.1"/>
    </source>
</evidence>
<evidence type="ECO:0000256" key="2">
    <source>
        <dbReference type="ARBA" id="ARBA00022448"/>
    </source>
</evidence>
<dbReference type="InterPro" id="IPR001851">
    <property type="entry name" value="ABC_transp_permease"/>
</dbReference>
<keyword evidence="7 9" id="KW-1133">Transmembrane helix</keyword>
<proteinExistence type="predicted"/>
<dbReference type="Proteomes" id="UP001476950">
    <property type="component" value="Unassembled WGS sequence"/>
</dbReference>
<reference evidence="11 12" key="1">
    <citation type="submission" date="2022-04" db="EMBL/GenBank/DDBJ databases">
        <title>Positive selection, recombination, and allopatry shape intraspecific diversity of widespread and dominant cyanobacteria.</title>
        <authorList>
            <person name="Wei J."/>
            <person name="Shu W."/>
            <person name="Hu C."/>
        </authorList>
    </citation>
    <scope>NUCLEOTIDE SEQUENCE [LARGE SCALE GENOMIC DNA]</scope>
    <source>
        <strain evidence="11 12">AS-A4</strain>
    </source>
</reference>
<gene>
    <name evidence="11" type="ORF">NDI38_18645</name>
</gene>
<keyword evidence="3" id="KW-1003">Cell membrane</keyword>
<feature type="transmembrane region" description="Helical" evidence="9">
    <location>
        <begin position="20"/>
        <end position="38"/>
    </location>
</feature>
<protein>
    <submittedName>
        <fullName evidence="11">ATP-binding cassette domain-containing protein</fullName>
    </submittedName>
</protein>
<evidence type="ECO:0000256" key="8">
    <source>
        <dbReference type="ARBA" id="ARBA00023136"/>
    </source>
</evidence>
<evidence type="ECO:0000256" key="5">
    <source>
        <dbReference type="ARBA" id="ARBA00022741"/>
    </source>
</evidence>
<evidence type="ECO:0000313" key="12">
    <source>
        <dbReference type="Proteomes" id="UP001476950"/>
    </source>
</evidence>
<dbReference type="PROSITE" id="PS50893">
    <property type="entry name" value="ABC_TRANSPORTER_2"/>
    <property type="match status" value="1"/>
</dbReference>
<feature type="transmembrane region" description="Helical" evidence="9">
    <location>
        <begin position="90"/>
        <end position="116"/>
    </location>
</feature>
<comment type="subcellular location">
    <subcellularLocation>
        <location evidence="1">Cell membrane</location>
        <topology evidence="1">Multi-pass membrane protein</topology>
    </subcellularLocation>
</comment>
<keyword evidence="8 9" id="KW-0472">Membrane</keyword>
<dbReference type="InterPro" id="IPR051120">
    <property type="entry name" value="ABC_AA/LPS_Transport"/>
</dbReference>
<name>A0ABV0KMI9_9CYAN</name>
<evidence type="ECO:0000256" key="3">
    <source>
        <dbReference type="ARBA" id="ARBA00022475"/>
    </source>
</evidence>
<keyword evidence="2" id="KW-0813">Transport</keyword>
<keyword evidence="12" id="KW-1185">Reference proteome</keyword>
<dbReference type="InterPro" id="IPR003593">
    <property type="entry name" value="AAA+_ATPase"/>
</dbReference>
<keyword evidence="5" id="KW-0547">Nucleotide-binding</keyword>
<dbReference type="SMART" id="SM00382">
    <property type="entry name" value="AAA"/>
    <property type="match status" value="1"/>
</dbReference>
<evidence type="ECO:0000256" key="4">
    <source>
        <dbReference type="ARBA" id="ARBA00022692"/>
    </source>
</evidence>
<dbReference type="CDD" id="cd06581">
    <property type="entry name" value="TM_PBP1_LivM_like"/>
    <property type="match status" value="1"/>
</dbReference>
<feature type="transmembrane region" description="Helical" evidence="9">
    <location>
        <begin position="123"/>
        <end position="140"/>
    </location>
</feature>
<keyword evidence="4 9" id="KW-0812">Transmembrane</keyword>
<feature type="transmembrane region" description="Helical" evidence="9">
    <location>
        <begin position="50"/>
        <end position="78"/>
    </location>
</feature>
<dbReference type="Gene3D" id="3.40.50.300">
    <property type="entry name" value="P-loop containing nucleotide triphosphate hydrolases"/>
    <property type="match status" value="1"/>
</dbReference>
<evidence type="ECO:0000256" key="1">
    <source>
        <dbReference type="ARBA" id="ARBA00004651"/>
    </source>
</evidence>
<feature type="transmembrane region" description="Helical" evidence="9">
    <location>
        <begin position="221"/>
        <end position="241"/>
    </location>
</feature>
<dbReference type="InterPro" id="IPR003439">
    <property type="entry name" value="ABC_transporter-like_ATP-bd"/>
</dbReference>
<feature type="domain" description="ABC transporter" evidence="10">
    <location>
        <begin position="364"/>
        <end position="595"/>
    </location>
</feature>
<dbReference type="RefSeq" id="WP_190452447.1">
    <property type="nucleotide sequence ID" value="NZ_JAMPLM010000018.1"/>
</dbReference>
<feature type="transmembrane region" description="Helical" evidence="9">
    <location>
        <begin position="173"/>
        <end position="193"/>
    </location>
</feature>
<dbReference type="PANTHER" id="PTHR45772">
    <property type="entry name" value="CONSERVED COMPONENT OF ABC TRANSPORTER FOR NATURAL AMINO ACIDS-RELATED"/>
    <property type="match status" value="1"/>
</dbReference>
<evidence type="ECO:0000256" key="9">
    <source>
        <dbReference type="SAM" id="Phobius"/>
    </source>
</evidence>
<dbReference type="Pfam" id="PF00005">
    <property type="entry name" value="ABC_tran"/>
    <property type="match status" value="1"/>
</dbReference>
<feature type="transmembrane region" description="Helical" evidence="9">
    <location>
        <begin position="300"/>
        <end position="321"/>
    </location>
</feature>
<organism evidence="11 12">
    <name type="scientific">Stenomitos frigidus AS-A4</name>
    <dbReference type="NCBI Taxonomy" id="2933935"/>
    <lineage>
        <taxon>Bacteria</taxon>
        <taxon>Bacillati</taxon>
        <taxon>Cyanobacteriota</taxon>
        <taxon>Cyanophyceae</taxon>
        <taxon>Leptolyngbyales</taxon>
        <taxon>Leptolyngbyaceae</taxon>
        <taxon>Stenomitos</taxon>
    </lineage>
</organism>
<comment type="caution">
    <text evidence="11">The sequence shown here is derived from an EMBL/GenBank/DDBJ whole genome shotgun (WGS) entry which is preliminary data.</text>
</comment>
<dbReference type="PANTHER" id="PTHR45772:SF8">
    <property type="entry name" value="HIGH-AFFINITY BRANCHED-CHAIN AMINO ACID TRANSPORT ATP-BINDING PROTEIN"/>
    <property type="match status" value="1"/>
</dbReference>
<dbReference type="Pfam" id="PF02653">
    <property type="entry name" value="BPD_transp_2"/>
    <property type="match status" value="1"/>
</dbReference>
<dbReference type="GO" id="GO:0005524">
    <property type="term" value="F:ATP binding"/>
    <property type="evidence" value="ECO:0007669"/>
    <property type="project" value="UniProtKB-KW"/>
</dbReference>
<evidence type="ECO:0000256" key="7">
    <source>
        <dbReference type="ARBA" id="ARBA00022989"/>
    </source>
</evidence>